<keyword evidence="2" id="KW-1185">Reference proteome</keyword>
<sequence>MVMGSCQRSSSWVASSFAAEAKAVLYKRVQIRNLIYALPFLLSSVGFVKEANQVKWLKGHGFWLSTVQWSSMTATSISLNSKMLGLSTSSMSPSQD</sequence>
<gene>
    <name evidence="1" type="ORF">V6N12_031098</name>
</gene>
<organism evidence="1 2">
    <name type="scientific">Hibiscus sabdariffa</name>
    <name type="common">roselle</name>
    <dbReference type="NCBI Taxonomy" id="183260"/>
    <lineage>
        <taxon>Eukaryota</taxon>
        <taxon>Viridiplantae</taxon>
        <taxon>Streptophyta</taxon>
        <taxon>Embryophyta</taxon>
        <taxon>Tracheophyta</taxon>
        <taxon>Spermatophyta</taxon>
        <taxon>Magnoliopsida</taxon>
        <taxon>eudicotyledons</taxon>
        <taxon>Gunneridae</taxon>
        <taxon>Pentapetalae</taxon>
        <taxon>rosids</taxon>
        <taxon>malvids</taxon>
        <taxon>Malvales</taxon>
        <taxon>Malvaceae</taxon>
        <taxon>Malvoideae</taxon>
        <taxon>Hibiscus</taxon>
    </lineage>
</organism>
<protein>
    <submittedName>
        <fullName evidence="1">Uncharacterized protein</fullName>
    </submittedName>
</protein>
<evidence type="ECO:0000313" key="1">
    <source>
        <dbReference type="EMBL" id="KAK8554125.1"/>
    </source>
</evidence>
<proteinExistence type="predicted"/>
<comment type="caution">
    <text evidence="1">The sequence shown here is derived from an EMBL/GenBank/DDBJ whole genome shotgun (WGS) entry which is preliminary data.</text>
</comment>
<dbReference type="Proteomes" id="UP001472677">
    <property type="component" value="Unassembled WGS sequence"/>
</dbReference>
<name>A0ABR2E7X4_9ROSI</name>
<evidence type="ECO:0000313" key="2">
    <source>
        <dbReference type="Proteomes" id="UP001472677"/>
    </source>
</evidence>
<reference evidence="1 2" key="1">
    <citation type="journal article" date="2024" name="G3 (Bethesda)">
        <title>Genome assembly of Hibiscus sabdariffa L. provides insights into metabolisms of medicinal natural products.</title>
        <authorList>
            <person name="Kim T."/>
        </authorList>
    </citation>
    <scope>NUCLEOTIDE SEQUENCE [LARGE SCALE GENOMIC DNA]</scope>
    <source>
        <strain evidence="1">TK-2024</strain>
        <tissue evidence="1">Old leaves</tissue>
    </source>
</reference>
<accession>A0ABR2E7X4</accession>
<dbReference type="EMBL" id="JBBPBM010000019">
    <property type="protein sequence ID" value="KAK8554125.1"/>
    <property type="molecule type" value="Genomic_DNA"/>
</dbReference>